<keyword evidence="4" id="KW-0808">Transferase</keyword>
<dbReference type="KEGG" id="plut:EI981_22855"/>
<evidence type="ECO:0000259" key="9">
    <source>
        <dbReference type="PROSITE" id="PS50885"/>
    </source>
</evidence>
<feature type="transmembrane region" description="Helical" evidence="8">
    <location>
        <begin position="302"/>
        <end position="325"/>
    </location>
</feature>
<dbReference type="GO" id="GO:0000155">
    <property type="term" value="F:phosphorelay sensor kinase activity"/>
    <property type="evidence" value="ECO:0007669"/>
    <property type="project" value="InterPro"/>
</dbReference>
<keyword evidence="2" id="KW-1003">Cell membrane</keyword>
<dbReference type="Pfam" id="PF02518">
    <property type="entry name" value="HATPase_c"/>
    <property type="match status" value="1"/>
</dbReference>
<keyword evidence="6 8" id="KW-0472">Membrane</keyword>
<evidence type="ECO:0000313" key="11">
    <source>
        <dbReference type="Proteomes" id="UP000270678"/>
    </source>
</evidence>
<dbReference type="Gene3D" id="6.10.340.10">
    <property type="match status" value="1"/>
</dbReference>
<feature type="domain" description="HAMP" evidence="9">
    <location>
        <begin position="330"/>
        <end position="384"/>
    </location>
</feature>
<keyword evidence="5 10" id="KW-0418">Kinase</keyword>
<dbReference type="OrthoDB" id="2502914at2"/>
<evidence type="ECO:0000256" key="4">
    <source>
        <dbReference type="ARBA" id="ARBA00022679"/>
    </source>
</evidence>
<evidence type="ECO:0000256" key="8">
    <source>
        <dbReference type="SAM" id="Phobius"/>
    </source>
</evidence>
<organism evidence="10 11">
    <name type="scientific">Paenibacillus lutimineralis</name>
    <dbReference type="NCBI Taxonomy" id="2707005"/>
    <lineage>
        <taxon>Bacteria</taxon>
        <taxon>Bacillati</taxon>
        <taxon>Bacillota</taxon>
        <taxon>Bacilli</taxon>
        <taxon>Bacillales</taxon>
        <taxon>Paenibacillaceae</taxon>
        <taxon>Paenibacillus</taxon>
    </lineage>
</organism>
<sequence length="630" mass="71480">MGQSASRKTSRLFNKLSLPLLGLIVVFIVLSTTASSYILIQVQNNHTLKMAEQSMEFVHRNVWYQFDTMKNVSAFVRSNQFIDNLIDRQYKDDYESIGDFFELEKNLQNLSLLSLLHNVASNNAVQTTYSVSMLLEPTSSLYSVSPAHFFGGTGIYQANDLIDAEWYQRLNRNESEGVWWAQPFGTGNVVYLASRKLSYKDGRNIGTVMVGADTRSIQGVIGNAPIDKGYYLLLDEKNRVIYSARHSFMENLNSTPYVQSLHGAKGTVKATVDNESYRIMYNSFDNGWKLVALVPESHFSRYTFMISMICAVIGIIALLVSGFWMHSIVTRVTVPISRLVTAMQRKDVLQLEQPLPSDISEIYEINELNQQFSAMLVMIRQLIEKSFTEEIERRQLQLELLQAQINPHFLYNTLDLINCRALISGDMETSMIVRSLANMFRYGLNKGKTWIPLKDEACQVEAFLDIQKQMLDDLAISIDIPEELASVQVIHLILQPLAENCIVHGFANKTSDCRIEISARREFESVILRVEDNGSGVDPDLMNYRLARENSKEKSSEGGYGTLNVHRRILLNCKERKEDYGLRYIRVPNGTCVEAVMPLIADADEAIKNEGGLRPSLFGNPAPDERMEDE</sequence>
<dbReference type="SUPFAM" id="SSF55874">
    <property type="entry name" value="ATPase domain of HSP90 chaperone/DNA topoisomerase II/histidine kinase"/>
    <property type="match status" value="1"/>
</dbReference>
<evidence type="ECO:0000313" key="10">
    <source>
        <dbReference type="EMBL" id="AZS17019.1"/>
    </source>
</evidence>
<keyword evidence="3" id="KW-0597">Phosphoprotein</keyword>
<accession>A0A3Q9IE10</accession>
<evidence type="ECO:0000256" key="6">
    <source>
        <dbReference type="ARBA" id="ARBA00023136"/>
    </source>
</evidence>
<name>A0A3Q9IE10_9BACL</name>
<dbReference type="InterPro" id="IPR036890">
    <property type="entry name" value="HATPase_C_sf"/>
</dbReference>
<dbReference type="InterPro" id="IPR003594">
    <property type="entry name" value="HATPase_dom"/>
</dbReference>
<evidence type="ECO:0000256" key="3">
    <source>
        <dbReference type="ARBA" id="ARBA00022553"/>
    </source>
</evidence>
<dbReference type="InterPro" id="IPR003660">
    <property type="entry name" value="HAMP_dom"/>
</dbReference>
<dbReference type="Pfam" id="PF06580">
    <property type="entry name" value="His_kinase"/>
    <property type="match status" value="1"/>
</dbReference>
<keyword evidence="8" id="KW-0812">Transmembrane</keyword>
<dbReference type="AlphaFoldDB" id="A0A3Q9IE10"/>
<dbReference type="GO" id="GO:0005886">
    <property type="term" value="C:plasma membrane"/>
    <property type="evidence" value="ECO:0007669"/>
    <property type="project" value="UniProtKB-SubCell"/>
</dbReference>
<dbReference type="RefSeq" id="WP_127002190.1">
    <property type="nucleotide sequence ID" value="NZ_CP034346.1"/>
</dbReference>
<feature type="region of interest" description="Disordered" evidence="7">
    <location>
        <begin position="611"/>
        <end position="630"/>
    </location>
</feature>
<comment type="subcellular location">
    <subcellularLocation>
        <location evidence="1">Cell membrane</location>
        <topology evidence="1">Multi-pass membrane protein</topology>
    </subcellularLocation>
</comment>
<dbReference type="PANTHER" id="PTHR34220">
    <property type="entry name" value="SENSOR HISTIDINE KINASE YPDA"/>
    <property type="match status" value="1"/>
</dbReference>
<evidence type="ECO:0000256" key="2">
    <source>
        <dbReference type="ARBA" id="ARBA00022475"/>
    </source>
</evidence>
<evidence type="ECO:0000256" key="1">
    <source>
        <dbReference type="ARBA" id="ARBA00004651"/>
    </source>
</evidence>
<dbReference type="PROSITE" id="PS50885">
    <property type="entry name" value="HAMP"/>
    <property type="match status" value="1"/>
</dbReference>
<dbReference type="Gene3D" id="3.30.450.20">
    <property type="entry name" value="PAS domain"/>
    <property type="match status" value="1"/>
</dbReference>
<dbReference type="InterPro" id="IPR010559">
    <property type="entry name" value="Sig_transdc_His_kin_internal"/>
</dbReference>
<keyword evidence="8" id="KW-1133">Transmembrane helix</keyword>
<feature type="transmembrane region" description="Helical" evidence="8">
    <location>
        <begin position="20"/>
        <end position="40"/>
    </location>
</feature>
<dbReference type="Gene3D" id="3.30.565.10">
    <property type="entry name" value="Histidine kinase-like ATPase, C-terminal domain"/>
    <property type="match status" value="1"/>
</dbReference>
<evidence type="ECO:0000256" key="7">
    <source>
        <dbReference type="SAM" id="MobiDB-lite"/>
    </source>
</evidence>
<reference evidence="11" key="1">
    <citation type="submission" date="2018-12" db="EMBL/GenBank/DDBJ databases">
        <title>Complete genome sequence of Paenibacillus sp. MBLB1234.</title>
        <authorList>
            <person name="Nam Y.-D."/>
            <person name="Kang J."/>
            <person name="Chung W.-H."/>
            <person name="Park Y.S."/>
        </authorList>
    </citation>
    <scope>NUCLEOTIDE SEQUENCE [LARGE SCALE GENOMIC DNA]</scope>
    <source>
        <strain evidence="11">MBLB1234</strain>
    </source>
</reference>
<dbReference type="Proteomes" id="UP000270678">
    <property type="component" value="Chromosome"/>
</dbReference>
<dbReference type="EMBL" id="CP034346">
    <property type="protein sequence ID" value="AZS17019.1"/>
    <property type="molecule type" value="Genomic_DNA"/>
</dbReference>
<keyword evidence="11" id="KW-1185">Reference proteome</keyword>
<gene>
    <name evidence="10" type="ORF">EI981_22855</name>
</gene>
<evidence type="ECO:0000256" key="5">
    <source>
        <dbReference type="ARBA" id="ARBA00022777"/>
    </source>
</evidence>
<proteinExistence type="predicted"/>
<dbReference type="InterPro" id="IPR050640">
    <property type="entry name" value="Bact_2-comp_sensor_kinase"/>
</dbReference>
<protein>
    <submittedName>
        <fullName evidence="10">Sensor histidine kinase</fullName>
    </submittedName>
</protein>
<dbReference type="PANTHER" id="PTHR34220:SF7">
    <property type="entry name" value="SENSOR HISTIDINE KINASE YPDA"/>
    <property type="match status" value="1"/>
</dbReference>